<name>A0A541AXG9_9AGAM</name>
<geneLocation type="mitochondrion" evidence="2"/>
<organism evidence="2 3">
    <name type="scientific">Pyrrhoderma noxium</name>
    <dbReference type="NCBI Taxonomy" id="2282107"/>
    <lineage>
        <taxon>Eukaryota</taxon>
        <taxon>Fungi</taxon>
        <taxon>Dikarya</taxon>
        <taxon>Basidiomycota</taxon>
        <taxon>Agaricomycotina</taxon>
        <taxon>Agaricomycetes</taxon>
        <taxon>Hymenochaetales</taxon>
        <taxon>Hymenochaetaceae</taxon>
        <taxon>Pyrrhoderma</taxon>
    </lineage>
</organism>
<comment type="caution">
    <text evidence="2">The sequence shown here is derived from an EMBL/GenBank/DDBJ whole genome shotgun (WGS) entry which is preliminary data.</text>
</comment>
<proteinExistence type="predicted"/>
<keyword evidence="3" id="KW-1185">Reference proteome</keyword>
<feature type="transmembrane region" description="Helical" evidence="1">
    <location>
        <begin position="12"/>
        <end position="31"/>
    </location>
</feature>
<evidence type="ECO:0000313" key="3">
    <source>
        <dbReference type="Proteomes" id="UP000217199"/>
    </source>
</evidence>
<keyword evidence="2" id="KW-0496">Mitochondrion</keyword>
<dbReference type="EMBL" id="NBII01000013">
    <property type="protein sequence ID" value="TQF64766.1"/>
    <property type="molecule type" value="Genomic_DNA"/>
</dbReference>
<evidence type="ECO:0000313" key="2">
    <source>
        <dbReference type="EMBL" id="TQF64766.1"/>
    </source>
</evidence>
<dbReference type="Proteomes" id="UP000217199">
    <property type="component" value="Unassembled WGS sequence"/>
</dbReference>
<dbReference type="AlphaFoldDB" id="A0A541AXG9"/>
<keyword evidence="1" id="KW-0812">Transmembrane</keyword>
<reference evidence="2 3" key="1">
    <citation type="journal article" date="2017" name="Mol. Ecol.">
        <title>Comparative and population genomic landscape of Phellinus noxius: A hypervariable fungus causing root rot in trees.</title>
        <authorList>
            <person name="Chung C.L."/>
            <person name="Lee T.J."/>
            <person name="Akiba M."/>
            <person name="Lee H.H."/>
            <person name="Kuo T.H."/>
            <person name="Liu D."/>
            <person name="Ke H.M."/>
            <person name="Yokoi T."/>
            <person name="Roa M.B."/>
            <person name="Lu M.J."/>
            <person name="Chang Y.Y."/>
            <person name="Ann P.J."/>
            <person name="Tsai J.N."/>
            <person name="Chen C.Y."/>
            <person name="Tzean S.S."/>
            <person name="Ota Y."/>
            <person name="Hattori T."/>
            <person name="Sahashi N."/>
            <person name="Liou R.F."/>
            <person name="Kikuchi T."/>
            <person name="Tsai I.J."/>
        </authorList>
    </citation>
    <scope>NUCLEOTIDE SEQUENCE [LARGE SCALE GENOMIC DNA]</scope>
    <source>
        <strain evidence="2 3">FFPRI411160</strain>
    </source>
</reference>
<evidence type="ECO:0000256" key="1">
    <source>
        <dbReference type="SAM" id="Phobius"/>
    </source>
</evidence>
<accession>A0A541AXG9</accession>
<gene>
    <name evidence="2" type="ORF">PNOK_m000049</name>
</gene>
<keyword evidence="1" id="KW-1133">Transmembrane helix</keyword>
<sequence>MSYVLFKDDWVNVHMLGIAKIVAIYFINMKCVGGHQAWDPKMLFILVTIFYGALVVICSDFLIQKVFNIQQGLLTIAKALDNWNVKVEEAHLLWILVIMRMWLKMSPFQGGAPSQPDCMYNINKNNLENVKNSNNNFVINRSNYFFGGSVLKIKL</sequence>
<feature type="transmembrane region" description="Helical" evidence="1">
    <location>
        <begin position="43"/>
        <end position="63"/>
    </location>
</feature>
<keyword evidence="1" id="KW-0472">Membrane</keyword>
<dbReference type="InParanoid" id="A0A541AXG9"/>
<protein>
    <submittedName>
        <fullName evidence="2">Uncharacterized protein</fullName>
    </submittedName>
</protein>